<sequence>MSPRSRRELLAAGIACLVLFTGCSEAPSGDAEPSAGDSSNGAPVTATETRTERSRTATQTTPVPKPELDCEAASRPDPAVDDADDVEPVPYPDAPTFPVETEWVVEHERAYLVNRAIAEYDLADWHGTMIEETRRESFSHGVVVRVAYTYGMQTSEWIADSPIETAAYYVNDRGALRAHSRAGGGPASDLDPIVEDVPVVCF</sequence>
<protein>
    <recommendedName>
        <fullName evidence="4">Lipoprotein</fullName>
    </recommendedName>
</protein>
<reference evidence="2 3" key="1">
    <citation type="submission" date="2022-06" db="EMBL/GenBank/DDBJ databases">
        <title>Halogeometricum sp. a new haloarchaeum isolate from saline soil.</title>
        <authorList>
            <person name="Strakova D."/>
            <person name="Galisteo C."/>
            <person name="Sanchez-Porro C."/>
            <person name="Ventosa A."/>
        </authorList>
    </citation>
    <scope>NUCLEOTIDE SEQUENCE [LARGE SCALE GENOMIC DNA]</scope>
    <source>
        <strain evidence="2 3">S1BR25-6</strain>
    </source>
</reference>
<name>A0ABU2GB79_9EURY</name>
<dbReference type="PROSITE" id="PS51257">
    <property type="entry name" value="PROKAR_LIPOPROTEIN"/>
    <property type="match status" value="1"/>
</dbReference>
<evidence type="ECO:0000313" key="2">
    <source>
        <dbReference type="EMBL" id="MDS0298045.1"/>
    </source>
</evidence>
<comment type="caution">
    <text evidence="2">The sequence shown here is derived from an EMBL/GenBank/DDBJ whole genome shotgun (WGS) entry which is preliminary data.</text>
</comment>
<dbReference type="Proteomes" id="UP001257060">
    <property type="component" value="Unassembled WGS sequence"/>
</dbReference>
<proteinExistence type="predicted"/>
<evidence type="ECO:0008006" key="4">
    <source>
        <dbReference type="Google" id="ProtNLM"/>
    </source>
</evidence>
<evidence type="ECO:0000313" key="3">
    <source>
        <dbReference type="Proteomes" id="UP001257060"/>
    </source>
</evidence>
<evidence type="ECO:0000256" key="1">
    <source>
        <dbReference type="SAM" id="MobiDB-lite"/>
    </source>
</evidence>
<accession>A0ABU2GB79</accession>
<feature type="region of interest" description="Disordered" evidence="1">
    <location>
        <begin position="25"/>
        <end position="82"/>
    </location>
</feature>
<dbReference type="EMBL" id="JAMQOP010000001">
    <property type="protein sequence ID" value="MDS0298045.1"/>
    <property type="molecule type" value="Genomic_DNA"/>
</dbReference>
<dbReference type="RefSeq" id="WP_310922867.1">
    <property type="nucleotide sequence ID" value="NZ_JAMQOP010000001.1"/>
</dbReference>
<organism evidence="2 3">
    <name type="scientific">Halogeometricum salsisoli</name>
    <dbReference type="NCBI Taxonomy" id="2950536"/>
    <lineage>
        <taxon>Archaea</taxon>
        <taxon>Methanobacteriati</taxon>
        <taxon>Methanobacteriota</taxon>
        <taxon>Stenosarchaea group</taxon>
        <taxon>Halobacteria</taxon>
        <taxon>Halobacteriales</taxon>
        <taxon>Haloferacaceae</taxon>
        <taxon>Halogeometricum</taxon>
    </lineage>
</organism>
<gene>
    <name evidence="2" type="ORF">NDI76_04760</name>
</gene>
<keyword evidence="3" id="KW-1185">Reference proteome</keyword>